<evidence type="ECO:0000256" key="2">
    <source>
        <dbReference type="ARBA" id="ARBA00023242"/>
    </source>
</evidence>
<dbReference type="GO" id="GO:0000981">
    <property type="term" value="F:DNA-binding transcription factor activity, RNA polymerase II-specific"/>
    <property type="evidence" value="ECO:0007669"/>
    <property type="project" value="TreeGrafter"/>
</dbReference>
<dbReference type="PANTHER" id="PTHR45789">
    <property type="entry name" value="FI18025P1"/>
    <property type="match status" value="1"/>
</dbReference>
<keyword evidence="2 3" id="KW-0539">Nucleus</keyword>
<organism evidence="6 7">
    <name type="scientific">Moniliophthora roreri</name>
    <name type="common">Frosty pod rot fungus</name>
    <name type="synonym">Monilia roreri</name>
    <dbReference type="NCBI Taxonomy" id="221103"/>
    <lineage>
        <taxon>Eukaryota</taxon>
        <taxon>Fungi</taxon>
        <taxon>Dikarya</taxon>
        <taxon>Basidiomycota</taxon>
        <taxon>Agaricomycotina</taxon>
        <taxon>Agaricomycetes</taxon>
        <taxon>Agaricomycetidae</taxon>
        <taxon>Agaricales</taxon>
        <taxon>Marasmiineae</taxon>
        <taxon>Marasmiaceae</taxon>
        <taxon>Moniliophthora</taxon>
    </lineage>
</organism>
<feature type="DNA-binding region" description="HMG box" evidence="3">
    <location>
        <begin position="96"/>
        <end position="165"/>
    </location>
</feature>
<keyword evidence="1 3" id="KW-0238">DNA-binding</keyword>
<feature type="region of interest" description="Disordered" evidence="4">
    <location>
        <begin position="206"/>
        <end position="227"/>
    </location>
</feature>
<protein>
    <recommendedName>
        <fullName evidence="5">HMG box domain-containing protein</fullName>
    </recommendedName>
</protein>
<feature type="compositionally biased region" description="Pro residues" evidence="4">
    <location>
        <begin position="395"/>
        <end position="405"/>
    </location>
</feature>
<dbReference type="Pfam" id="PF00505">
    <property type="entry name" value="HMG_box"/>
    <property type="match status" value="1"/>
</dbReference>
<feature type="compositionally biased region" description="Polar residues" evidence="4">
    <location>
        <begin position="276"/>
        <end position="286"/>
    </location>
</feature>
<feature type="compositionally biased region" description="Low complexity" evidence="4">
    <location>
        <begin position="302"/>
        <end position="316"/>
    </location>
</feature>
<dbReference type="SMART" id="SM00398">
    <property type="entry name" value="HMG"/>
    <property type="match status" value="1"/>
</dbReference>
<dbReference type="Gene3D" id="1.10.30.10">
    <property type="entry name" value="High mobility group box domain"/>
    <property type="match status" value="1"/>
</dbReference>
<comment type="caution">
    <text evidence="6">The sequence shown here is derived from an EMBL/GenBank/DDBJ whole genome shotgun (WGS) entry which is preliminary data.</text>
</comment>
<feature type="region of interest" description="Disordered" evidence="4">
    <location>
        <begin position="1"/>
        <end position="25"/>
    </location>
</feature>
<accession>A0A0W0FBE3</accession>
<feature type="compositionally biased region" description="Basic and acidic residues" evidence="4">
    <location>
        <begin position="211"/>
        <end position="227"/>
    </location>
</feature>
<dbReference type="PROSITE" id="PS50118">
    <property type="entry name" value="HMG_BOX_2"/>
    <property type="match status" value="1"/>
</dbReference>
<dbReference type="SUPFAM" id="SSF47095">
    <property type="entry name" value="HMG-box"/>
    <property type="match status" value="1"/>
</dbReference>
<dbReference type="GO" id="GO:0000978">
    <property type="term" value="F:RNA polymerase II cis-regulatory region sequence-specific DNA binding"/>
    <property type="evidence" value="ECO:0007669"/>
    <property type="project" value="TreeGrafter"/>
</dbReference>
<dbReference type="PANTHER" id="PTHR45789:SF2">
    <property type="entry name" value="FI18025P1"/>
    <property type="match status" value="1"/>
</dbReference>
<feature type="region of interest" description="Disordered" evidence="4">
    <location>
        <begin position="377"/>
        <end position="428"/>
    </location>
</feature>
<evidence type="ECO:0000256" key="3">
    <source>
        <dbReference type="PROSITE-ProRule" id="PRU00267"/>
    </source>
</evidence>
<dbReference type="CDD" id="cd01389">
    <property type="entry name" value="HMG-box_ROX1-like"/>
    <property type="match status" value="1"/>
</dbReference>
<feature type="compositionally biased region" description="Low complexity" evidence="4">
    <location>
        <begin position="377"/>
        <end position="386"/>
    </location>
</feature>
<dbReference type="InterPro" id="IPR051356">
    <property type="entry name" value="SOX/SOX-like_TF"/>
</dbReference>
<feature type="compositionally biased region" description="Low complexity" evidence="4">
    <location>
        <begin position="333"/>
        <end position="345"/>
    </location>
</feature>
<evidence type="ECO:0000313" key="7">
    <source>
        <dbReference type="Proteomes" id="UP000054988"/>
    </source>
</evidence>
<feature type="compositionally biased region" description="Basic residues" evidence="4">
    <location>
        <begin position="81"/>
        <end position="92"/>
    </location>
</feature>
<dbReference type="InterPro" id="IPR036910">
    <property type="entry name" value="HMG_box_dom_sf"/>
</dbReference>
<feature type="region of interest" description="Disordered" evidence="4">
    <location>
        <begin position="52"/>
        <end position="98"/>
    </location>
</feature>
<dbReference type="Proteomes" id="UP000054988">
    <property type="component" value="Unassembled WGS sequence"/>
</dbReference>
<name>A0A0W0FBE3_MONRR</name>
<gene>
    <name evidence="6" type="ORF">WG66_13791</name>
</gene>
<evidence type="ECO:0000256" key="4">
    <source>
        <dbReference type="SAM" id="MobiDB-lite"/>
    </source>
</evidence>
<dbReference type="eggNOG" id="KOG0527">
    <property type="taxonomic scope" value="Eukaryota"/>
</dbReference>
<dbReference type="AlphaFoldDB" id="A0A0W0FBE3"/>
<feature type="compositionally biased region" description="Basic residues" evidence="4">
    <location>
        <begin position="1"/>
        <end position="11"/>
    </location>
</feature>
<feature type="region of interest" description="Disordered" evidence="4">
    <location>
        <begin position="258"/>
        <end position="361"/>
    </location>
</feature>
<evidence type="ECO:0000259" key="5">
    <source>
        <dbReference type="PROSITE" id="PS50118"/>
    </source>
</evidence>
<dbReference type="EMBL" id="LATX01002151">
    <property type="protein sequence ID" value="KTB33641.1"/>
    <property type="molecule type" value="Genomic_DNA"/>
</dbReference>
<proteinExistence type="predicted"/>
<evidence type="ECO:0000256" key="1">
    <source>
        <dbReference type="ARBA" id="ARBA00023125"/>
    </source>
</evidence>
<sequence length="659" mass="71423">MPVTRSRRRSSLPHLLAPPSKTLPGTYSAITVPSLPHRLTFCPNVTPVSYSSSTGDVTDDLDETDAGLFPPSEEQSTTTATKRRQPPGKRRSQGYIPRPPNAFMLFRADFVKQKHVPGSIETNHSSLSRIIGNCWRSLPAQDKRIWEIKAKHAKEQHKKEYPDYKFKPVHKKKNKGAAAPAAAAAITAASTLPTPTIEKPKPVIQISTQPGERKSSRRQAREEAAKQARDDFLTQLLLLGVRGDALQDQMAEYDEKVRLQRSFDPSSDSETEWENDNTSVSASDATTLFGADDGMGSKLYVPSSSSSASSPAPSWSNPFDNNAPIDWQPQPLPSQYPSSSSSQWSAGIMTRRPSSVPPMGSGIAMDVDMSMYGWYAQPQQPQPQHQDYTTAPGEFRPPSPSPSHFPPLGISQYSQQGQGQGQIYAPQPTQKLPSFSAYASDTEFNPRMSFGLSQWLGITGNPRQSISYEHRMLLGGRRASSAQGMRRSWGTDSHSWAAWGSSWLPSTNQAIPSTTQAQAQGELVRDDEPLPDVDTSLFNPGFGFGAAAVVGVQETTRENAGAVGVGGGSPVVPAVSPLDPVPVPVYVQEEVAPFEQAAYDQQQAHVQGYDVPPAAAAVADSTTIDMTRPSFAMAYPPSIAIDSPEYVAYQGTAGYEGVC</sequence>
<feature type="domain" description="HMG box" evidence="5">
    <location>
        <begin position="96"/>
        <end position="165"/>
    </location>
</feature>
<dbReference type="InterPro" id="IPR009071">
    <property type="entry name" value="HMG_box_dom"/>
</dbReference>
<feature type="compositionally biased region" description="Low complexity" evidence="4">
    <location>
        <begin position="406"/>
        <end position="424"/>
    </location>
</feature>
<evidence type="ECO:0000313" key="6">
    <source>
        <dbReference type="EMBL" id="KTB33641.1"/>
    </source>
</evidence>
<reference evidence="6 7" key="1">
    <citation type="submission" date="2015-12" db="EMBL/GenBank/DDBJ databases">
        <title>Draft genome sequence of Moniliophthora roreri, the causal agent of frosty pod rot of cacao.</title>
        <authorList>
            <person name="Aime M.C."/>
            <person name="Diaz-Valderrama J.R."/>
            <person name="Kijpornyongpan T."/>
            <person name="Phillips-Mora W."/>
        </authorList>
    </citation>
    <scope>NUCLEOTIDE SEQUENCE [LARGE SCALE GENOMIC DNA]</scope>
    <source>
        <strain evidence="6 7">MCA 2952</strain>
    </source>
</reference>
<dbReference type="GO" id="GO:0005634">
    <property type="term" value="C:nucleus"/>
    <property type="evidence" value="ECO:0007669"/>
    <property type="project" value="UniProtKB-UniRule"/>
</dbReference>